<dbReference type="EMBL" id="CAJVCH010538360">
    <property type="protein sequence ID" value="CAG7826035.1"/>
    <property type="molecule type" value="Genomic_DNA"/>
</dbReference>
<keyword evidence="6 8" id="KW-0472">Membrane</keyword>
<gene>
    <name evidence="9" type="ORF">AFUS01_LOCUS36106</name>
</gene>
<dbReference type="PANTHER" id="PTHR12185:SF14">
    <property type="entry name" value="CHOLESTEROL UPTAKE PROTEIN 1"/>
    <property type="match status" value="1"/>
</dbReference>
<organism evidence="9 10">
    <name type="scientific">Allacma fusca</name>
    <dbReference type="NCBI Taxonomy" id="39272"/>
    <lineage>
        <taxon>Eukaryota</taxon>
        <taxon>Metazoa</taxon>
        <taxon>Ecdysozoa</taxon>
        <taxon>Arthropoda</taxon>
        <taxon>Hexapoda</taxon>
        <taxon>Collembola</taxon>
        <taxon>Symphypleona</taxon>
        <taxon>Sminthuridae</taxon>
        <taxon>Allacma</taxon>
    </lineage>
</organism>
<evidence type="ECO:0000313" key="10">
    <source>
        <dbReference type="Proteomes" id="UP000708208"/>
    </source>
</evidence>
<keyword evidence="3 8" id="KW-0812">Transmembrane</keyword>
<evidence type="ECO:0000256" key="5">
    <source>
        <dbReference type="ARBA" id="ARBA00022989"/>
    </source>
</evidence>
<dbReference type="GO" id="GO:0005886">
    <property type="term" value="C:plasma membrane"/>
    <property type="evidence" value="ECO:0007669"/>
    <property type="project" value="TreeGrafter"/>
</dbReference>
<dbReference type="Pfam" id="PF13965">
    <property type="entry name" value="SID-1_RNA_chan"/>
    <property type="match status" value="1"/>
</dbReference>
<evidence type="ECO:0000256" key="2">
    <source>
        <dbReference type="ARBA" id="ARBA00006618"/>
    </source>
</evidence>
<evidence type="ECO:0000256" key="8">
    <source>
        <dbReference type="SAM" id="Phobius"/>
    </source>
</evidence>
<feature type="transmembrane region" description="Helical" evidence="8">
    <location>
        <begin position="24"/>
        <end position="43"/>
    </location>
</feature>
<dbReference type="AlphaFoldDB" id="A0A8J2PXV5"/>
<evidence type="ECO:0000256" key="6">
    <source>
        <dbReference type="ARBA" id="ARBA00023136"/>
    </source>
</evidence>
<keyword evidence="5 8" id="KW-1133">Transmembrane helix</keyword>
<feature type="non-terminal residue" evidence="9">
    <location>
        <position position="1"/>
    </location>
</feature>
<sequence>MGIALVLQGFLSGAYHICPTQRNFQFDASFMYVLVILTIVKLYQFRHPICVNANVTFVTLALVAIWAFIGLKLDNDNTFKAIFTVFHMM</sequence>
<dbReference type="InterPro" id="IPR025958">
    <property type="entry name" value="SID1_TM_fam"/>
</dbReference>
<dbReference type="GO" id="GO:0003725">
    <property type="term" value="F:double-stranded RNA binding"/>
    <property type="evidence" value="ECO:0007669"/>
    <property type="project" value="TreeGrafter"/>
</dbReference>
<reference evidence="9" key="1">
    <citation type="submission" date="2021-06" db="EMBL/GenBank/DDBJ databases">
        <authorList>
            <person name="Hodson N. C."/>
            <person name="Mongue J. A."/>
            <person name="Jaron S. K."/>
        </authorList>
    </citation>
    <scope>NUCLEOTIDE SEQUENCE</scope>
</reference>
<feature type="transmembrane region" description="Helical" evidence="8">
    <location>
        <begin position="50"/>
        <end position="69"/>
    </location>
</feature>
<evidence type="ECO:0000256" key="4">
    <source>
        <dbReference type="ARBA" id="ARBA00022729"/>
    </source>
</evidence>
<dbReference type="GO" id="GO:0051033">
    <property type="term" value="F:RNA transmembrane transporter activity"/>
    <property type="evidence" value="ECO:0007669"/>
    <property type="project" value="TreeGrafter"/>
</dbReference>
<comment type="subcellular location">
    <subcellularLocation>
        <location evidence="1">Membrane</location>
        <topology evidence="1">Multi-pass membrane protein</topology>
    </subcellularLocation>
</comment>
<evidence type="ECO:0000256" key="3">
    <source>
        <dbReference type="ARBA" id="ARBA00022692"/>
    </source>
</evidence>
<accession>A0A8J2PXV5</accession>
<protein>
    <submittedName>
        <fullName evidence="9">Uncharacterized protein</fullName>
    </submittedName>
</protein>
<keyword evidence="7" id="KW-0325">Glycoprotein</keyword>
<dbReference type="Proteomes" id="UP000708208">
    <property type="component" value="Unassembled WGS sequence"/>
</dbReference>
<dbReference type="OrthoDB" id="416618at2759"/>
<proteinExistence type="inferred from homology"/>
<dbReference type="PANTHER" id="PTHR12185">
    <property type="entry name" value="SID1 TRANSMEMBRANE FAMILY MEMEBER"/>
    <property type="match status" value="1"/>
</dbReference>
<comment type="caution">
    <text evidence="9">The sequence shown here is derived from an EMBL/GenBank/DDBJ whole genome shotgun (WGS) entry which is preliminary data.</text>
</comment>
<name>A0A8J2PXV5_9HEXA</name>
<comment type="similarity">
    <text evidence="2">Belongs to the SID1 family.</text>
</comment>
<evidence type="ECO:0000256" key="1">
    <source>
        <dbReference type="ARBA" id="ARBA00004141"/>
    </source>
</evidence>
<keyword evidence="10" id="KW-1185">Reference proteome</keyword>
<evidence type="ECO:0000313" key="9">
    <source>
        <dbReference type="EMBL" id="CAG7826035.1"/>
    </source>
</evidence>
<evidence type="ECO:0000256" key="7">
    <source>
        <dbReference type="ARBA" id="ARBA00023180"/>
    </source>
</evidence>
<keyword evidence="4" id="KW-0732">Signal</keyword>
<dbReference type="GO" id="GO:0005764">
    <property type="term" value="C:lysosome"/>
    <property type="evidence" value="ECO:0007669"/>
    <property type="project" value="TreeGrafter"/>
</dbReference>